<evidence type="ECO:0000313" key="2">
    <source>
        <dbReference type="Proteomes" id="UP001152795"/>
    </source>
</evidence>
<protein>
    <submittedName>
        <fullName evidence="1">Uncharacterized protein</fullName>
    </submittedName>
</protein>
<organism evidence="1 2">
    <name type="scientific">Paramuricea clavata</name>
    <name type="common">Red gorgonian</name>
    <name type="synonym">Violescent sea-whip</name>
    <dbReference type="NCBI Taxonomy" id="317549"/>
    <lineage>
        <taxon>Eukaryota</taxon>
        <taxon>Metazoa</taxon>
        <taxon>Cnidaria</taxon>
        <taxon>Anthozoa</taxon>
        <taxon>Octocorallia</taxon>
        <taxon>Malacalcyonacea</taxon>
        <taxon>Plexauridae</taxon>
        <taxon>Paramuricea</taxon>
    </lineage>
</organism>
<keyword evidence="2" id="KW-1185">Reference proteome</keyword>
<evidence type="ECO:0000313" key="1">
    <source>
        <dbReference type="EMBL" id="CAB4023074.1"/>
    </source>
</evidence>
<accession>A0A6S7IUM2</accession>
<sequence length="148" mass="16722">MAGKSSRVEVEVKNTTKHDIVLRNRTVPGRLELIQSVTPVEVKLKTENDENDDDHQTAKWAKHLDDVDLGDLNSEERKAATQLLIEKADVFPIDDDIGCITEIQMDIKLSDSAPVQKNYVAVPRPLYPEVKAYIEDLLFCQLSTYVTI</sequence>
<name>A0A6S7IUM2_PARCT</name>
<dbReference type="AlphaFoldDB" id="A0A6S7IUM2"/>
<comment type="caution">
    <text evidence="1">The sequence shown here is derived from an EMBL/GenBank/DDBJ whole genome shotgun (WGS) entry which is preliminary data.</text>
</comment>
<proteinExistence type="predicted"/>
<dbReference type="OrthoDB" id="5990438at2759"/>
<reference evidence="1" key="1">
    <citation type="submission" date="2020-04" db="EMBL/GenBank/DDBJ databases">
        <authorList>
            <person name="Alioto T."/>
            <person name="Alioto T."/>
            <person name="Gomez Garrido J."/>
        </authorList>
    </citation>
    <scope>NUCLEOTIDE SEQUENCE</scope>
    <source>
        <strain evidence="1">A484AB</strain>
    </source>
</reference>
<dbReference type="Proteomes" id="UP001152795">
    <property type="component" value="Unassembled WGS sequence"/>
</dbReference>
<dbReference type="EMBL" id="CACRXK020012301">
    <property type="protein sequence ID" value="CAB4023074.1"/>
    <property type="molecule type" value="Genomic_DNA"/>
</dbReference>
<gene>
    <name evidence="1" type="ORF">PACLA_8A078231</name>
</gene>